<dbReference type="Gene3D" id="3.30.10.20">
    <property type="match status" value="3"/>
</dbReference>
<name>A0A7C3HRV0_MEIRU</name>
<comment type="caution">
    <text evidence="3">The sequence shown here is derived from an EMBL/GenBank/DDBJ whole genome shotgun (WGS) entry which is preliminary data.</text>
</comment>
<accession>A0A7C3HRV0</accession>
<feature type="compositionally biased region" description="Pro residues" evidence="1">
    <location>
        <begin position="428"/>
        <end position="458"/>
    </location>
</feature>
<dbReference type="InterPro" id="IPR005543">
    <property type="entry name" value="PASTA_dom"/>
</dbReference>
<sequence length="544" mass="58972">MVSLLDDKFTILTEEPAHGFVRPYWVQTLEGLKGQLYWFEVHSPEARTAFHRYKNAIRRLEGQGFLPSGVLVSANPGRYYVFWPEQPKIALKSRRLKPILEALEPFGYQESDLEATEVNGRPLVGKLRPQIAGTSRPDLASALPPTPQATPVQEPSTKVEMPRKSSPPHPTHPGAKARAEQHVLRANWLGWLPGLLMLALGGIALWQAANHYLNPPQYVLPDLVGKTPRQALEAVRAYGLKVEFAEGSDVSLPKDQILEQTPDPGTRVKPGRRLELVINKPRFGSVPTVSGRSLEDARQALEAAGYRVAGITRIASGDTADTVLSSIPREGQPLRPGEGVRLLVSTGTRPPVRETLLPDLTGLTEEEARYILTVAELQAQVVRVASGAPDGLVVGQEPGPGVVLPRETVVRVVVAAQPVATLPKAAPFAPPRLEPPPPPEPAPTPIPEPTPTPTPAPTNPDVNQPTPPPAPTGPQERRVNVSYTLPEDIPNAVVVITVQDEVLVNTVFEGPVQQPWSFSQEIVVRGSAVLRVVVNGQQVLESPL</sequence>
<reference evidence="3" key="1">
    <citation type="journal article" date="2020" name="mSystems">
        <title>Genome- and Community-Level Interaction Insights into Carbon Utilization and Element Cycling Functions of Hydrothermarchaeota in Hydrothermal Sediment.</title>
        <authorList>
            <person name="Zhou Z."/>
            <person name="Liu Y."/>
            <person name="Xu W."/>
            <person name="Pan J."/>
            <person name="Luo Z.H."/>
            <person name="Li M."/>
        </authorList>
    </citation>
    <scope>NUCLEOTIDE SEQUENCE [LARGE SCALE GENOMIC DNA]</scope>
    <source>
        <strain evidence="3">SpSt-524</strain>
    </source>
</reference>
<dbReference type="CDD" id="cd06577">
    <property type="entry name" value="PASTA_pknB"/>
    <property type="match status" value="3"/>
</dbReference>
<dbReference type="EMBL" id="DSWI01000014">
    <property type="protein sequence ID" value="HFG20462.1"/>
    <property type="molecule type" value="Genomic_DNA"/>
</dbReference>
<evidence type="ECO:0000313" key="3">
    <source>
        <dbReference type="EMBL" id="HFG20462.1"/>
    </source>
</evidence>
<gene>
    <name evidence="3" type="ORF">ENS82_07035</name>
</gene>
<feature type="domain" description="PASTA" evidence="2">
    <location>
        <begin position="349"/>
        <end position="416"/>
    </location>
</feature>
<dbReference type="SUPFAM" id="SSF54184">
    <property type="entry name" value="Penicillin-binding protein 2x (pbp-2x), c-terminal domain"/>
    <property type="match status" value="1"/>
</dbReference>
<dbReference type="SMART" id="SM00740">
    <property type="entry name" value="PASTA"/>
    <property type="match status" value="3"/>
</dbReference>
<feature type="region of interest" description="Disordered" evidence="1">
    <location>
        <begin position="135"/>
        <end position="178"/>
    </location>
</feature>
<dbReference type="AlphaFoldDB" id="A0A7C3HRV0"/>
<feature type="region of interest" description="Disordered" evidence="1">
    <location>
        <begin position="425"/>
        <end position="477"/>
    </location>
</feature>
<organism evidence="3">
    <name type="scientific">Meiothermus ruber</name>
    <dbReference type="NCBI Taxonomy" id="277"/>
    <lineage>
        <taxon>Bacteria</taxon>
        <taxon>Thermotogati</taxon>
        <taxon>Deinococcota</taxon>
        <taxon>Deinococci</taxon>
        <taxon>Thermales</taxon>
        <taxon>Thermaceae</taxon>
        <taxon>Meiothermus</taxon>
    </lineage>
</organism>
<dbReference type="Pfam" id="PF03793">
    <property type="entry name" value="PASTA"/>
    <property type="match status" value="3"/>
</dbReference>
<feature type="domain" description="PASTA" evidence="2">
    <location>
        <begin position="284"/>
        <end position="346"/>
    </location>
</feature>
<dbReference type="PROSITE" id="PS51178">
    <property type="entry name" value="PASTA"/>
    <property type="match status" value="3"/>
</dbReference>
<feature type="domain" description="PASTA" evidence="2">
    <location>
        <begin position="214"/>
        <end position="280"/>
    </location>
</feature>
<proteinExistence type="predicted"/>
<evidence type="ECO:0000259" key="2">
    <source>
        <dbReference type="PROSITE" id="PS51178"/>
    </source>
</evidence>
<evidence type="ECO:0000256" key="1">
    <source>
        <dbReference type="SAM" id="MobiDB-lite"/>
    </source>
</evidence>
<protein>
    <submittedName>
        <fullName evidence="3">PASTA domain-containing protein</fullName>
    </submittedName>
</protein>